<dbReference type="EMBL" id="CABPSM010000001">
    <property type="protein sequence ID" value="VVD69613.1"/>
    <property type="molecule type" value="Genomic_DNA"/>
</dbReference>
<dbReference type="SUPFAM" id="SSF53474">
    <property type="entry name" value="alpha/beta-Hydrolases"/>
    <property type="match status" value="1"/>
</dbReference>
<dbReference type="AlphaFoldDB" id="A0A5E4S336"/>
<gene>
    <name evidence="3" type="ORF">PHO31112_00536</name>
</gene>
<feature type="domain" description="Serine aminopeptidase S33" evidence="2">
    <location>
        <begin position="79"/>
        <end position="286"/>
    </location>
</feature>
<keyword evidence="1" id="KW-0732">Signal</keyword>
<evidence type="ECO:0000259" key="2">
    <source>
        <dbReference type="Pfam" id="PF12146"/>
    </source>
</evidence>
<dbReference type="InterPro" id="IPR029058">
    <property type="entry name" value="AB_hydrolase_fold"/>
</dbReference>
<dbReference type="Proteomes" id="UP000343317">
    <property type="component" value="Unassembled WGS sequence"/>
</dbReference>
<organism evidence="3 4">
    <name type="scientific">Pandoraea horticolens</name>
    <dbReference type="NCBI Taxonomy" id="2508298"/>
    <lineage>
        <taxon>Bacteria</taxon>
        <taxon>Pseudomonadati</taxon>
        <taxon>Pseudomonadota</taxon>
        <taxon>Betaproteobacteria</taxon>
        <taxon>Burkholderiales</taxon>
        <taxon>Burkholderiaceae</taxon>
        <taxon>Pandoraea</taxon>
    </lineage>
</organism>
<sequence length="329" mass="34156">MRKSVLPLALCLVTAVATPSAAAAVVSTEIQAAGPKGLQGPLAGTFEAPADSHATVLIIPGSGPTNRDGNNPLGVRAAPYRRLADGLAQYRIGSVRIDKRGMFGSAKAVPDPNAVTVDDYVQDTLAWIDTIRSKTGTRCVWLLGHSEGGLISLATAARHPDSLCGLILVSAAGRPLGEVLSEQLHADPANTTVAEAGDTAIRSLTSGHRVDVSTLPAPLAPLFNPAVQGFLMSLFAQNPAALIAQVQVPVLIVQGERDLQVSTADAERLRQVHPSATLALLPDTNHVLKTVTTNDRAANIQTYGDASLPLAPGVVETIAHFIDTNSPAP</sequence>
<keyword evidence="4" id="KW-1185">Reference proteome</keyword>
<proteinExistence type="predicted"/>
<dbReference type="Pfam" id="PF12146">
    <property type="entry name" value="Hydrolase_4"/>
    <property type="match status" value="1"/>
</dbReference>
<feature type="signal peptide" evidence="1">
    <location>
        <begin position="1"/>
        <end position="23"/>
    </location>
</feature>
<dbReference type="GO" id="GO:0052689">
    <property type="term" value="F:carboxylic ester hydrolase activity"/>
    <property type="evidence" value="ECO:0007669"/>
    <property type="project" value="TreeGrafter"/>
</dbReference>
<reference evidence="3 4" key="1">
    <citation type="submission" date="2019-08" db="EMBL/GenBank/DDBJ databases">
        <authorList>
            <person name="Peeters C."/>
        </authorList>
    </citation>
    <scope>NUCLEOTIDE SEQUENCE [LARGE SCALE GENOMIC DNA]</scope>
    <source>
        <strain evidence="3 4">LMG 31112</strain>
    </source>
</reference>
<evidence type="ECO:0000313" key="4">
    <source>
        <dbReference type="Proteomes" id="UP000343317"/>
    </source>
</evidence>
<protein>
    <submittedName>
        <fullName evidence="3">Hydrolase</fullName>
    </submittedName>
</protein>
<dbReference type="Gene3D" id="3.40.50.1820">
    <property type="entry name" value="alpha/beta hydrolase"/>
    <property type="match status" value="1"/>
</dbReference>
<dbReference type="RefSeq" id="WP_150619060.1">
    <property type="nucleotide sequence ID" value="NZ_CABPSM010000001.1"/>
</dbReference>
<evidence type="ECO:0000313" key="3">
    <source>
        <dbReference type="EMBL" id="VVD69613.1"/>
    </source>
</evidence>
<name>A0A5E4S336_9BURK</name>
<dbReference type="InterPro" id="IPR053145">
    <property type="entry name" value="AB_hydrolase_Est10"/>
</dbReference>
<dbReference type="InterPro" id="IPR022742">
    <property type="entry name" value="Hydrolase_4"/>
</dbReference>
<accession>A0A5E4S336</accession>
<feature type="chain" id="PRO_5023039919" evidence="1">
    <location>
        <begin position="24"/>
        <end position="329"/>
    </location>
</feature>
<dbReference type="PANTHER" id="PTHR43265">
    <property type="entry name" value="ESTERASE ESTD"/>
    <property type="match status" value="1"/>
</dbReference>
<evidence type="ECO:0000256" key="1">
    <source>
        <dbReference type="SAM" id="SignalP"/>
    </source>
</evidence>
<dbReference type="PANTHER" id="PTHR43265:SF1">
    <property type="entry name" value="ESTERASE ESTD"/>
    <property type="match status" value="1"/>
</dbReference>
<keyword evidence="3" id="KW-0378">Hydrolase</keyword>